<dbReference type="GO" id="GO:0046872">
    <property type="term" value="F:metal ion binding"/>
    <property type="evidence" value="ECO:0007669"/>
    <property type="project" value="UniProtKB-KW"/>
</dbReference>
<dbReference type="PANTHER" id="PTHR43112">
    <property type="entry name" value="FERREDOXIN"/>
    <property type="match status" value="1"/>
</dbReference>
<dbReference type="KEGG" id="hae:halTADL_2448"/>
<keyword evidence="7" id="KW-0411">Iron-sulfur</keyword>
<dbReference type="Pfam" id="PF00111">
    <property type="entry name" value="Fer2"/>
    <property type="match status" value="1"/>
</dbReference>
<dbReference type="SUPFAM" id="SSF54292">
    <property type="entry name" value="2Fe-2S ferredoxin-like"/>
    <property type="match status" value="1"/>
</dbReference>
<comment type="similarity">
    <text evidence="1">Belongs to the 2Fe2S plant-type ferredoxin family.</text>
</comment>
<protein>
    <submittedName>
        <fullName evidence="11">Ferredoxin</fullName>
    </submittedName>
</protein>
<keyword evidence="5" id="KW-0249">Electron transport</keyword>
<dbReference type="AlphaFoldDB" id="A0A1H6X4H3"/>
<gene>
    <name evidence="11" type="ORF">SAMN05444271_13014</name>
</gene>
<dbReference type="EMBL" id="FNYR01000030">
    <property type="protein sequence ID" value="SEJ19940.1"/>
    <property type="molecule type" value="Genomic_DNA"/>
</dbReference>
<dbReference type="InterPro" id="IPR036869">
    <property type="entry name" value="J_dom_sf"/>
</dbReference>
<sequence>MASPAEILRVDPDADDEEIKQAYRDRVKETHPDLGGSEEAFKRVERAYQALTETGADDPLEDDDFIGATVQPEPEEEPATVDYLNYDVLKDYGWELDDDDLFEKAARVDLDEVDFGRFEVEDDETLLEAAERSGHAWPFACRGGACANCAVALLEGELSQLVDHILSEDLLEQGIRLSCNGRPTTDELKVVYNIKHRPDLDDLRLPPDRFEKAQADD</sequence>
<dbReference type="Proteomes" id="UP000198888">
    <property type="component" value="Unassembled WGS sequence"/>
</dbReference>
<evidence type="ECO:0000313" key="11">
    <source>
        <dbReference type="EMBL" id="SEJ19940.1"/>
    </source>
</evidence>
<dbReference type="Gene3D" id="3.10.20.30">
    <property type="match status" value="1"/>
</dbReference>
<dbReference type="GO" id="GO:0051537">
    <property type="term" value="F:2 iron, 2 sulfur cluster binding"/>
    <property type="evidence" value="ECO:0007669"/>
    <property type="project" value="UniProtKB-KW"/>
</dbReference>
<feature type="domain" description="2Fe-2S ferredoxin-type" evidence="10">
    <location>
        <begin position="106"/>
        <end position="196"/>
    </location>
</feature>
<dbReference type="InterPro" id="IPR001623">
    <property type="entry name" value="DnaJ_domain"/>
</dbReference>
<dbReference type="RefSeq" id="WP_089673452.1">
    <property type="nucleotide sequence ID" value="NZ_CP024845.1"/>
</dbReference>
<dbReference type="GeneID" id="35003221"/>
<dbReference type="STRING" id="1073996.SAMN05444271_13014"/>
<dbReference type="PRINTS" id="PR00625">
    <property type="entry name" value="JDOMAIN"/>
</dbReference>
<accession>A0A1H6X4H3</accession>
<keyword evidence="6" id="KW-0408">Iron</keyword>
<dbReference type="NCBIfam" id="NF041393">
    <property type="entry name" value="Frdxn_Halo"/>
    <property type="match status" value="1"/>
</dbReference>
<evidence type="ECO:0000313" key="12">
    <source>
        <dbReference type="Proteomes" id="UP000198888"/>
    </source>
</evidence>
<evidence type="ECO:0000259" key="10">
    <source>
        <dbReference type="PROSITE" id="PS51085"/>
    </source>
</evidence>
<keyword evidence="12" id="KW-1185">Reference proteome</keyword>
<evidence type="ECO:0000256" key="8">
    <source>
        <dbReference type="ARBA" id="ARBA00034078"/>
    </source>
</evidence>
<accession>A0A2H4Q4A3</accession>
<dbReference type="SMART" id="SM00271">
    <property type="entry name" value="DnaJ"/>
    <property type="match status" value="1"/>
</dbReference>
<reference evidence="11 12" key="1">
    <citation type="submission" date="2016-10" db="EMBL/GenBank/DDBJ databases">
        <authorList>
            <person name="de Groot N.N."/>
        </authorList>
    </citation>
    <scope>NUCLEOTIDE SEQUENCE [LARGE SCALE GENOMIC DNA]</scope>
    <source>
        <strain evidence="11 12">DSM 22187</strain>
    </source>
</reference>
<dbReference type="PROSITE" id="PS50076">
    <property type="entry name" value="DNAJ_2"/>
    <property type="match status" value="1"/>
</dbReference>
<comment type="cofactor">
    <cofactor evidence="8">
        <name>[2Fe-2S] cluster</name>
        <dbReference type="ChEBI" id="CHEBI:190135"/>
    </cofactor>
</comment>
<evidence type="ECO:0000256" key="3">
    <source>
        <dbReference type="ARBA" id="ARBA00022714"/>
    </source>
</evidence>
<proteinExistence type="inferred from homology"/>
<dbReference type="InterPro" id="IPR036010">
    <property type="entry name" value="2Fe-2S_ferredoxin-like_sf"/>
</dbReference>
<dbReference type="InterPro" id="IPR001041">
    <property type="entry name" value="2Fe-2S_ferredoxin-type"/>
</dbReference>
<dbReference type="Gene3D" id="1.10.287.110">
    <property type="entry name" value="DnaJ domain"/>
    <property type="match status" value="1"/>
</dbReference>
<evidence type="ECO:0000256" key="5">
    <source>
        <dbReference type="ARBA" id="ARBA00022982"/>
    </source>
</evidence>
<dbReference type="SUPFAM" id="SSF46565">
    <property type="entry name" value="Chaperone J-domain"/>
    <property type="match status" value="1"/>
</dbReference>
<dbReference type="CDD" id="cd06257">
    <property type="entry name" value="DnaJ"/>
    <property type="match status" value="1"/>
</dbReference>
<dbReference type="Pfam" id="PF00226">
    <property type="entry name" value="DnaJ"/>
    <property type="match status" value="1"/>
</dbReference>
<dbReference type="PROSITE" id="PS00197">
    <property type="entry name" value="2FE2S_FER_1"/>
    <property type="match status" value="1"/>
</dbReference>
<name>A0A1H6X4H3_9EURY</name>
<keyword evidence="4" id="KW-0479">Metal-binding</keyword>
<evidence type="ECO:0000259" key="9">
    <source>
        <dbReference type="PROSITE" id="PS50076"/>
    </source>
</evidence>
<evidence type="ECO:0000256" key="2">
    <source>
        <dbReference type="ARBA" id="ARBA00022448"/>
    </source>
</evidence>
<evidence type="ECO:0000256" key="4">
    <source>
        <dbReference type="ARBA" id="ARBA00022723"/>
    </source>
</evidence>
<dbReference type="InterPro" id="IPR006058">
    <property type="entry name" value="2Fe2S_fd_BS"/>
</dbReference>
<dbReference type="CDD" id="cd00207">
    <property type="entry name" value="fer2"/>
    <property type="match status" value="1"/>
</dbReference>
<dbReference type="PANTHER" id="PTHR43112:SF3">
    <property type="entry name" value="FERREDOXIN-2, CHLOROPLASTIC"/>
    <property type="match status" value="1"/>
</dbReference>
<evidence type="ECO:0000256" key="6">
    <source>
        <dbReference type="ARBA" id="ARBA00023004"/>
    </source>
</evidence>
<dbReference type="OrthoDB" id="195646at2157"/>
<keyword evidence="3" id="KW-0001">2Fe-2S</keyword>
<keyword evidence="2" id="KW-0813">Transport</keyword>
<dbReference type="InterPro" id="IPR053441">
    <property type="entry name" value="2Fe2S_Ferredoxin"/>
</dbReference>
<feature type="domain" description="J" evidence="9">
    <location>
        <begin position="3"/>
        <end position="67"/>
    </location>
</feature>
<organism evidence="11 12">
    <name type="scientific">Halohasta litchfieldiae</name>
    <dbReference type="NCBI Taxonomy" id="1073996"/>
    <lineage>
        <taxon>Archaea</taxon>
        <taxon>Methanobacteriati</taxon>
        <taxon>Methanobacteriota</taxon>
        <taxon>Stenosarchaea group</taxon>
        <taxon>Halobacteria</taxon>
        <taxon>Halobacteriales</taxon>
        <taxon>Haloferacaceae</taxon>
        <taxon>Halohasta</taxon>
    </lineage>
</organism>
<evidence type="ECO:0000256" key="7">
    <source>
        <dbReference type="ARBA" id="ARBA00023014"/>
    </source>
</evidence>
<evidence type="ECO:0000256" key="1">
    <source>
        <dbReference type="ARBA" id="ARBA00007874"/>
    </source>
</evidence>
<dbReference type="PROSITE" id="PS51085">
    <property type="entry name" value="2FE2S_FER_2"/>
    <property type="match status" value="1"/>
</dbReference>
<dbReference type="InterPro" id="IPR012675">
    <property type="entry name" value="Beta-grasp_dom_sf"/>
</dbReference>